<keyword evidence="3" id="KW-1185">Reference proteome</keyword>
<proteinExistence type="predicted"/>
<dbReference type="EMBL" id="JBEPLM010000009">
    <property type="protein sequence ID" value="MET3595100.1"/>
    <property type="molecule type" value="Genomic_DNA"/>
</dbReference>
<accession>A0ABV2HWU6</accession>
<keyword evidence="1" id="KW-0472">Membrane</keyword>
<dbReference type="Proteomes" id="UP001549036">
    <property type="component" value="Unassembled WGS sequence"/>
</dbReference>
<organism evidence="2 3">
    <name type="scientific">Mesorhizobium shonense</name>
    <dbReference type="NCBI Taxonomy" id="1209948"/>
    <lineage>
        <taxon>Bacteria</taxon>
        <taxon>Pseudomonadati</taxon>
        <taxon>Pseudomonadota</taxon>
        <taxon>Alphaproteobacteria</taxon>
        <taxon>Hyphomicrobiales</taxon>
        <taxon>Phyllobacteriaceae</taxon>
        <taxon>Mesorhizobium</taxon>
    </lineage>
</organism>
<keyword evidence="1" id="KW-0812">Transmembrane</keyword>
<gene>
    <name evidence="2" type="ORF">ABID26_004512</name>
</gene>
<reference evidence="2 3" key="1">
    <citation type="submission" date="2024-06" db="EMBL/GenBank/DDBJ databases">
        <title>Genomic Encyclopedia of Type Strains, Phase IV (KMG-IV): sequencing the most valuable type-strain genomes for metagenomic binning, comparative biology and taxonomic classification.</title>
        <authorList>
            <person name="Goeker M."/>
        </authorList>
    </citation>
    <scope>NUCLEOTIDE SEQUENCE [LARGE SCALE GENOMIC DNA]</scope>
    <source>
        <strain evidence="2 3">DSM 29846</strain>
    </source>
</reference>
<protein>
    <submittedName>
        <fullName evidence="2">Uncharacterized protein</fullName>
    </submittedName>
</protein>
<keyword evidence="1" id="KW-1133">Transmembrane helix</keyword>
<comment type="caution">
    <text evidence="2">The sequence shown here is derived from an EMBL/GenBank/DDBJ whole genome shotgun (WGS) entry which is preliminary data.</text>
</comment>
<feature type="transmembrane region" description="Helical" evidence="1">
    <location>
        <begin position="74"/>
        <end position="95"/>
    </location>
</feature>
<evidence type="ECO:0000256" key="1">
    <source>
        <dbReference type="SAM" id="Phobius"/>
    </source>
</evidence>
<evidence type="ECO:0000313" key="2">
    <source>
        <dbReference type="EMBL" id="MET3595100.1"/>
    </source>
</evidence>
<name>A0ABV2HWU6_9HYPH</name>
<dbReference type="RefSeq" id="WP_354416409.1">
    <property type="nucleotide sequence ID" value="NZ_JBEPLM010000009.1"/>
</dbReference>
<feature type="transmembrane region" description="Helical" evidence="1">
    <location>
        <begin position="24"/>
        <end position="54"/>
    </location>
</feature>
<evidence type="ECO:0000313" key="3">
    <source>
        <dbReference type="Proteomes" id="UP001549036"/>
    </source>
</evidence>
<sequence>MPTLNEAIRLLILPFRIAWISLKVAWALIGCVLCLWLGAFLAYWIGLTLAYMFLPEAWTQAMWAWSSGFYHDHLWFRVATIAPFTFLVALPFAYLKDERTPEQRTKEMEQRRKQNDDLIAARQQEQLREEQQAAQELSRLQAQNSLFG</sequence>